<protein>
    <submittedName>
        <fullName evidence="2">Uncharacterized protein</fullName>
    </submittedName>
</protein>
<evidence type="ECO:0000313" key="2">
    <source>
        <dbReference type="EMBL" id="RFA92631.1"/>
    </source>
</evidence>
<dbReference type="AlphaFoldDB" id="A0A371QUF3"/>
<dbReference type="Proteomes" id="UP000256877">
    <property type="component" value="Unassembled WGS sequence"/>
</dbReference>
<feature type="transmembrane region" description="Helical" evidence="1">
    <location>
        <begin position="60"/>
        <end position="82"/>
    </location>
</feature>
<feature type="transmembrane region" description="Helical" evidence="1">
    <location>
        <begin position="6"/>
        <end position="27"/>
    </location>
</feature>
<dbReference type="EMBL" id="NMUF01000006">
    <property type="protein sequence ID" value="RFA99416.1"/>
    <property type="molecule type" value="Genomic_DNA"/>
</dbReference>
<comment type="caution">
    <text evidence="2">The sequence shown here is derived from an EMBL/GenBank/DDBJ whole genome shotgun (WGS) entry which is preliminary data.</text>
</comment>
<accession>A0A371QUF3</accession>
<name>A0A371QUF3_9CREN</name>
<reference evidence="4 5" key="1">
    <citation type="submission" date="2017-07" db="EMBL/GenBank/DDBJ databases">
        <title>Draft genome sequence of aerobic hyperthermophilic archaea, Pyrobaculum aerophilum YKB31 and YKB32.</title>
        <authorList>
            <person name="Mochizuki T."/>
            <person name="Berliner A.J."/>
            <person name="Yoshida-Takashima Y."/>
            <person name="Takaki Y."/>
            <person name="Nunoura T."/>
            <person name="Takai K."/>
        </authorList>
    </citation>
    <scope>NUCLEOTIDE SEQUENCE [LARGE SCALE GENOMIC DNA]</scope>
    <source>
        <strain evidence="2 5">YKB31</strain>
        <strain evidence="3 4">YKB32</strain>
    </source>
</reference>
<evidence type="ECO:0000313" key="3">
    <source>
        <dbReference type="EMBL" id="RFA99416.1"/>
    </source>
</evidence>
<organism evidence="2 5">
    <name type="scientific">Pyrobaculum aerophilum</name>
    <dbReference type="NCBI Taxonomy" id="13773"/>
    <lineage>
        <taxon>Archaea</taxon>
        <taxon>Thermoproteota</taxon>
        <taxon>Thermoprotei</taxon>
        <taxon>Thermoproteales</taxon>
        <taxon>Thermoproteaceae</taxon>
        <taxon>Pyrobaculum</taxon>
    </lineage>
</organism>
<dbReference type="RefSeq" id="WP_116422169.1">
    <property type="nucleotide sequence ID" value="NZ_NMUE01000083.1"/>
</dbReference>
<evidence type="ECO:0000256" key="1">
    <source>
        <dbReference type="SAM" id="Phobius"/>
    </source>
</evidence>
<dbReference type="EMBL" id="NMUE01000083">
    <property type="protein sequence ID" value="RFA92631.1"/>
    <property type="molecule type" value="Genomic_DNA"/>
</dbReference>
<dbReference type="OrthoDB" id="29223at2157"/>
<keyword evidence="1" id="KW-0812">Transmembrane</keyword>
<dbReference type="Proteomes" id="UP000257123">
    <property type="component" value="Unassembled WGS sequence"/>
</dbReference>
<gene>
    <name evidence="2" type="ORF">CGL51_14135</name>
    <name evidence="3" type="ORF">CGL52_03380</name>
</gene>
<proteinExistence type="predicted"/>
<sequence length="120" mass="13426">MNGAETFLIAAAGGVIAALVPLIYLFYYMRPVTFTVWTGALVSFIAGFVLTLLAQQWGLFYARFTYLLALALLATSIAYAYWGMFRRRWTMYLFAAAAWIYIIILAVVARALGLGDPFFI</sequence>
<feature type="transmembrane region" description="Helical" evidence="1">
    <location>
        <begin position="89"/>
        <end position="112"/>
    </location>
</feature>
<evidence type="ECO:0000313" key="4">
    <source>
        <dbReference type="Proteomes" id="UP000256877"/>
    </source>
</evidence>
<evidence type="ECO:0000313" key="5">
    <source>
        <dbReference type="Proteomes" id="UP000257123"/>
    </source>
</evidence>
<keyword evidence="1" id="KW-0472">Membrane</keyword>
<feature type="transmembrane region" description="Helical" evidence="1">
    <location>
        <begin position="34"/>
        <end position="54"/>
    </location>
</feature>
<keyword evidence="1" id="KW-1133">Transmembrane helix</keyword>